<gene>
    <name evidence="2" type="ORF">C1SCF055_LOCUS6021</name>
</gene>
<dbReference type="EMBL" id="CAMXCT030000375">
    <property type="protein sequence ID" value="CAL4765236.1"/>
    <property type="molecule type" value="Genomic_DNA"/>
</dbReference>
<reference evidence="3" key="2">
    <citation type="submission" date="2024-04" db="EMBL/GenBank/DDBJ databases">
        <authorList>
            <person name="Chen Y."/>
            <person name="Shah S."/>
            <person name="Dougan E. K."/>
            <person name="Thang M."/>
            <person name="Chan C."/>
        </authorList>
    </citation>
    <scope>NUCLEOTIDE SEQUENCE [LARGE SCALE GENOMIC DNA]</scope>
</reference>
<evidence type="ECO:0000313" key="3">
    <source>
        <dbReference type="EMBL" id="CAL1131299.1"/>
    </source>
</evidence>
<dbReference type="Proteomes" id="UP001152797">
    <property type="component" value="Unassembled WGS sequence"/>
</dbReference>
<sequence>MDTLNMPEADLQSMADRFNAEIHEEPNMESGSTDVLRRMQFGLKQASADGGETEDGQKPARVARGKAKAKAKGRPKGKAKAAAKKKPEPKQEARGRGKKAKAALDEAGDGPHQAAPAPKRKRGKGKEENKIPEGNAEKEDGAGGAEVVKVKCFAKRRRPAAGFSKLRWEALREAFEKGVKPFLEIYSAHEDCSTFMLQLKFSSS</sequence>
<feature type="compositionally biased region" description="Basic and acidic residues" evidence="1">
    <location>
        <begin position="85"/>
        <end position="95"/>
    </location>
</feature>
<dbReference type="EMBL" id="CAMXCT020000375">
    <property type="protein sequence ID" value="CAL1131299.1"/>
    <property type="molecule type" value="Genomic_DNA"/>
</dbReference>
<evidence type="ECO:0000313" key="2">
    <source>
        <dbReference type="EMBL" id="CAI3977924.1"/>
    </source>
</evidence>
<evidence type="ECO:0000313" key="4">
    <source>
        <dbReference type="Proteomes" id="UP001152797"/>
    </source>
</evidence>
<evidence type="ECO:0000256" key="1">
    <source>
        <dbReference type="SAM" id="MobiDB-lite"/>
    </source>
</evidence>
<keyword evidence="4" id="KW-1185">Reference proteome</keyword>
<feature type="compositionally biased region" description="Basic residues" evidence="1">
    <location>
        <begin position="61"/>
        <end position="84"/>
    </location>
</feature>
<feature type="compositionally biased region" description="Basic and acidic residues" evidence="1">
    <location>
        <begin position="125"/>
        <end position="141"/>
    </location>
</feature>
<accession>A0A9P1BR42</accession>
<feature type="region of interest" description="Disordered" evidence="1">
    <location>
        <begin position="1"/>
        <end position="142"/>
    </location>
</feature>
<protein>
    <submittedName>
        <fullName evidence="2">Uncharacterized protein</fullName>
    </submittedName>
</protein>
<proteinExistence type="predicted"/>
<dbReference type="EMBL" id="CAMXCT010000375">
    <property type="protein sequence ID" value="CAI3977924.1"/>
    <property type="molecule type" value="Genomic_DNA"/>
</dbReference>
<reference evidence="2" key="1">
    <citation type="submission" date="2022-10" db="EMBL/GenBank/DDBJ databases">
        <authorList>
            <person name="Chen Y."/>
            <person name="Dougan E. K."/>
            <person name="Chan C."/>
            <person name="Rhodes N."/>
            <person name="Thang M."/>
        </authorList>
    </citation>
    <scope>NUCLEOTIDE SEQUENCE</scope>
</reference>
<name>A0A9P1BR42_9DINO</name>
<dbReference type="AlphaFoldDB" id="A0A9P1BR42"/>
<comment type="caution">
    <text evidence="2">The sequence shown here is derived from an EMBL/GenBank/DDBJ whole genome shotgun (WGS) entry which is preliminary data.</text>
</comment>
<organism evidence="2">
    <name type="scientific">Cladocopium goreaui</name>
    <dbReference type="NCBI Taxonomy" id="2562237"/>
    <lineage>
        <taxon>Eukaryota</taxon>
        <taxon>Sar</taxon>
        <taxon>Alveolata</taxon>
        <taxon>Dinophyceae</taxon>
        <taxon>Suessiales</taxon>
        <taxon>Symbiodiniaceae</taxon>
        <taxon>Cladocopium</taxon>
    </lineage>
</organism>